<feature type="domain" description="EamA" evidence="7">
    <location>
        <begin position="10"/>
        <end position="150"/>
    </location>
</feature>
<evidence type="ECO:0000256" key="1">
    <source>
        <dbReference type="ARBA" id="ARBA00004141"/>
    </source>
</evidence>
<comment type="caution">
    <text evidence="8">The sequence shown here is derived from an EMBL/GenBank/DDBJ whole genome shotgun (WGS) entry which is preliminary data.</text>
</comment>
<keyword evidence="4 6" id="KW-1133">Transmembrane helix</keyword>
<feature type="transmembrane region" description="Helical" evidence="6">
    <location>
        <begin position="7"/>
        <end position="27"/>
    </location>
</feature>
<reference evidence="8 9" key="1">
    <citation type="journal article" date="2021" name="Commun. Biol.">
        <title>The genome of Shorea leprosula (Dipterocarpaceae) highlights the ecological relevance of drought in aseasonal tropical rainforests.</title>
        <authorList>
            <person name="Ng K.K.S."/>
            <person name="Kobayashi M.J."/>
            <person name="Fawcett J.A."/>
            <person name="Hatakeyama M."/>
            <person name="Paape T."/>
            <person name="Ng C.H."/>
            <person name="Ang C.C."/>
            <person name="Tnah L.H."/>
            <person name="Lee C.T."/>
            <person name="Nishiyama T."/>
            <person name="Sese J."/>
            <person name="O'Brien M.J."/>
            <person name="Copetti D."/>
            <person name="Mohd Noor M.I."/>
            <person name="Ong R.C."/>
            <person name="Putra M."/>
            <person name="Sireger I.Z."/>
            <person name="Indrioko S."/>
            <person name="Kosugi Y."/>
            <person name="Izuno A."/>
            <person name="Isagi Y."/>
            <person name="Lee S.L."/>
            <person name="Shimizu K.K."/>
        </authorList>
    </citation>
    <scope>NUCLEOTIDE SEQUENCE [LARGE SCALE GENOMIC DNA]</scope>
    <source>
        <strain evidence="8">214</strain>
    </source>
</reference>
<feature type="transmembrane region" description="Helical" evidence="6">
    <location>
        <begin position="280"/>
        <end position="301"/>
    </location>
</feature>
<feature type="transmembrane region" description="Helical" evidence="6">
    <location>
        <begin position="184"/>
        <end position="204"/>
    </location>
</feature>
<dbReference type="SUPFAM" id="SSF103481">
    <property type="entry name" value="Multidrug resistance efflux transporter EmrE"/>
    <property type="match status" value="2"/>
</dbReference>
<dbReference type="AlphaFoldDB" id="A0AAV5MHJ6"/>
<protein>
    <recommendedName>
        <fullName evidence="6">WAT1-related protein</fullName>
    </recommendedName>
</protein>
<sequence>MNSSGLWKPVVCMMAVNFALAIVNVLLKKILEGGVNHMIVVTYRQAVSCMFLAPLAYFWERRSRPKLTTNILCHLFVSALLGFTLTQYLFLVGLGYTSTTFACAFTNMVPAVTFMLALPFGLEKVNIRTNAGRAKVLGTLICVAGAMILTLYKGLPLGSPQSGATTAVTGQGNMTDSTKKTEKWTIGSLFLTASCILWSSWFLLQARIGKKYPCQYSSTAFMSFFGTIQSAILSLVMERDFSKWILKGKLEILTVTYTGTVGQGLCYALMSWCVKQKGPVFTTAFTPLVQIYVAILEFSILHAQIHLGSVVGSVLVVIGLYILLWGRARNETKEPELKQPQVIEEAEDCNGRSQV</sequence>
<dbReference type="GO" id="GO:0016020">
    <property type="term" value="C:membrane"/>
    <property type="evidence" value="ECO:0007669"/>
    <property type="project" value="UniProtKB-SubCell"/>
</dbReference>
<gene>
    <name evidence="8" type="ORF">SLEP1_g56166</name>
</gene>
<dbReference type="InterPro" id="IPR000620">
    <property type="entry name" value="EamA_dom"/>
</dbReference>
<dbReference type="GO" id="GO:0022857">
    <property type="term" value="F:transmembrane transporter activity"/>
    <property type="evidence" value="ECO:0007669"/>
    <property type="project" value="InterPro"/>
</dbReference>
<comment type="subcellular location">
    <subcellularLocation>
        <location evidence="1 6">Membrane</location>
        <topology evidence="1 6">Multi-pass membrane protein</topology>
    </subcellularLocation>
</comment>
<keyword evidence="9" id="KW-1185">Reference proteome</keyword>
<evidence type="ECO:0000256" key="4">
    <source>
        <dbReference type="ARBA" id="ARBA00022989"/>
    </source>
</evidence>
<evidence type="ECO:0000313" key="9">
    <source>
        <dbReference type="Proteomes" id="UP001054252"/>
    </source>
</evidence>
<evidence type="ECO:0000259" key="7">
    <source>
        <dbReference type="Pfam" id="PF00892"/>
    </source>
</evidence>
<dbReference type="Proteomes" id="UP001054252">
    <property type="component" value="Unassembled WGS sequence"/>
</dbReference>
<feature type="domain" description="EamA" evidence="7">
    <location>
        <begin position="186"/>
        <end position="324"/>
    </location>
</feature>
<dbReference type="PANTHER" id="PTHR31218">
    <property type="entry name" value="WAT1-RELATED PROTEIN"/>
    <property type="match status" value="1"/>
</dbReference>
<keyword evidence="5 6" id="KW-0472">Membrane</keyword>
<feature type="transmembrane region" description="Helical" evidence="6">
    <location>
        <begin position="96"/>
        <end position="122"/>
    </location>
</feature>
<evidence type="ECO:0000256" key="2">
    <source>
        <dbReference type="ARBA" id="ARBA00007635"/>
    </source>
</evidence>
<dbReference type="InterPro" id="IPR037185">
    <property type="entry name" value="EmrE-like"/>
</dbReference>
<evidence type="ECO:0000313" key="8">
    <source>
        <dbReference type="EMBL" id="GKV49416.1"/>
    </source>
</evidence>
<evidence type="ECO:0000256" key="5">
    <source>
        <dbReference type="ARBA" id="ARBA00023136"/>
    </source>
</evidence>
<evidence type="ECO:0000256" key="3">
    <source>
        <dbReference type="ARBA" id="ARBA00022692"/>
    </source>
</evidence>
<feature type="transmembrane region" description="Helical" evidence="6">
    <location>
        <begin position="252"/>
        <end position="273"/>
    </location>
</feature>
<dbReference type="EMBL" id="BPVZ01000298">
    <property type="protein sequence ID" value="GKV49416.1"/>
    <property type="molecule type" value="Genomic_DNA"/>
</dbReference>
<feature type="transmembrane region" description="Helical" evidence="6">
    <location>
        <begin position="134"/>
        <end position="152"/>
    </location>
</feature>
<name>A0AAV5MHJ6_9ROSI</name>
<keyword evidence="3 6" id="KW-0812">Transmembrane</keyword>
<dbReference type="Pfam" id="PF00892">
    <property type="entry name" value="EamA"/>
    <property type="match status" value="2"/>
</dbReference>
<evidence type="ECO:0000256" key="6">
    <source>
        <dbReference type="RuleBase" id="RU363077"/>
    </source>
</evidence>
<dbReference type="InterPro" id="IPR030184">
    <property type="entry name" value="WAT1-related"/>
</dbReference>
<feature type="transmembrane region" description="Helical" evidence="6">
    <location>
        <begin position="71"/>
        <end position="90"/>
    </location>
</feature>
<feature type="transmembrane region" description="Helical" evidence="6">
    <location>
        <begin position="39"/>
        <end position="59"/>
    </location>
</feature>
<comment type="similarity">
    <text evidence="2 6">Belongs to the drug/metabolite transporter (DMT) superfamily. Plant drug/metabolite exporter (P-DME) (TC 2.A.7.4) family.</text>
</comment>
<accession>A0AAV5MHJ6</accession>
<feature type="transmembrane region" description="Helical" evidence="6">
    <location>
        <begin position="216"/>
        <end position="237"/>
    </location>
</feature>
<proteinExistence type="inferred from homology"/>
<feature type="transmembrane region" description="Helical" evidence="6">
    <location>
        <begin position="307"/>
        <end position="326"/>
    </location>
</feature>
<organism evidence="8 9">
    <name type="scientific">Rubroshorea leprosula</name>
    <dbReference type="NCBI Taxonomy" id="152421"/>
    <lineage>
        <taxon>Eukaryota</taxon>
        <taxon>Viridiplantae</taxon>
        <taxon>Streptophyta</taxon>
        <taxon>Embryophyta</taxon>
        <taxon>Tracheophyta</taxon>
        <taxon>Spermatophyta</taxon>
        <taxon>Magnoliopsida</taxon>
        <taxon>eudicotyledons</taxon>
        <taxon>Gunneridae</taxon>
        <taxon>Pentapetalae</taxon>
        <taxon>rosids</taxon>
        <taxon>malvids</taxon>
        <taxon>Malvales</taxon>
        <taxon>Dipterocarpaceae</taxon>
        <taxon>Rubroshorea</taxon>
    </lineage>
</organism>